<dbReference type="InterPro" id="IPR011437">
    <property type="entry name" value="DUF1540"/>
</dbReference>
<evidence type="ECO:0000313" key="3">
    <source>
        <dbReference type="Proteomes" id="UP001596031"/>
    </source>
</evidence>
<sequence>MKRIAIDMPVVGECLVAECAYNTGNCCRARAITVGDGIHPGCDTFLDATPHSRARQGQAGVGACKVAACQYNDDYECMTDQIAVGHADNGVSCLTYRQRAAP</sequence>
<accession>A0ABW0PCG2</accession>
<feature type="domain" description="DUF1540" evidence="1">
    <location>
        <begin position="14"/>
        <end position="36"/>
    </location>
</feature>
<dbReference type="Proteomes" id="UP001596031">
    <property type="component" value="Unassembled WGS sequence"/>
</dbReference>
<gene>
    <name evidence="2" type="ORF">ACFPOU_01135</name>
</gene>
<organism evidence="2 3">
    <name type="scientific">Massilia jejuensis</name>
    <dbReference type="NCBI Taxonomy" id="648894"/>
    <lineage>
        <taxon>Bacteria</taxon>
        <taxon>Pseudomonadati</taxon>
        <taxon>Pseudomonadota</taxon>
        <taxon>Betaproteobacteria</taxon>
        <taxon>Burkholderiales</taxon>
        <taxon>Oxalobacteraceae</taxon>
        <taxon>Telluria group</taxon>
        <taxon>Massilia</taxon>
    </lineage>
</organism>
<protein>
    <submittedName>
        <fullName evidence="2">DUF1540 domain-containing protein</fullName>
    </submittedName>
</protein>
<dbReference type="Pfam" id="PF07561">
    <property type="entry name" value="DUF1540"/>
    <property type="match status" value="2"/>
</dbReference>
<name>A0ABW0PCG2_9BURK</name>
<dbReference type="RefSeq" id="WP_379715900.1">
    <property type="nucleotide sequence ID" value="NZ_JBHSMS010000004.1"/>
</dbReference>
<comment type="caution">
    <text evidence="2">The sequence shown here is derived from an EMBL/GenBank/DDBJ whole genome shotgun (WGS) entry which is preliminary data.</text>
</comment>
<evidence type="ECO:0000259" key="1">
    <source>
        <dbReference type="Pfam" id="PF07561"/>
    </source>
</evidence>
<keyword evidence="3" id="KW-1185">Reference proteome</keyword>
<evidence type="ECO:0000313" key="2">
    <source>
        <dbReference type="EMBL" id="MFC5509726.1"/>
    </source>
</evidence>
<proteinExistence type="predicted"/>
<feature type="domain" description="DUF1540" evidence="1">
    <location>
        <begin position="64"/>
        <end position="90"/>
    </location>
</feature>
<dbReference type="EMBL" id="JBHSMS010000004">
    <property type="protein sequence ID" value="MFC5509726.1"/>
    <property type="molecule type" value="Genomic_DNA"/>
</dbReference>
<reference evidence="3" key="1">
    <citation type="journal article" date="2019" name="Int. J. Syst. Evol. Microbiol.">
        <title>The Global Catalogue of Microorganisms (GCM) 10K type strain sequencing project: providing services to taxonomists for standard genome sequencing and annotation.</title>
        <authorList>
            <consortium name="The Broad Institute Genomics Platform"/>
            <consortium name="The Broad Institute Genome Sequencing Center for Infectious Disease"/>
            <person name="Wu L."/>
            <person name="Ma J."/>
        </authorList>
    </citation>
    <scope>NUCLEOTIDE SEQUENCE [LARGE SCALE GENOMIC DNA]</scope>
    <source>
        <strain evidence="3">CCUG 38813</strain>
    </source>
</reference>